<dbReference type="EMBL" id="GU943139">
    <property type="protein sequence ID" value="ADD96420.1"/>
    <property type="molecule type" value="Genomic_DNA"/>
</dbReference>
<organism evidence="2">
    <name type="scientific">uncultured organism MedDCM-OCT-S09-C426</name>
    <dbReference type="NCBI Taxonomy" id="743650"/>
    <lineage>
        <taxon>unclassified sequences</taxon>
        <taxon>environmental samples</taxon>
    </lineage>
</organism>
<dbReference type="Gene3D" id="3.40.50.150">
    <property type="entry name" value="Vaccinia Virus protein VP39"/>
    <property type="match status" value="1"/>
</dbReference>
<dbReference type="Pfam" id="PF08241">
    <property type="entry name" value="Methyltransf_11"/>
    <property type="match status" value="1"/>
</dbReference>
<dbReference type="InterPro" id="IPR029063">
    <property type="entry name" value="SAM-dependent_MTases_sf"/>
</dbReference>
<name>D6PL19_9ZZZZ</name>
<evidence type="ECO:0000259" key="1">
    <source>
        <dbReference type="Pfam" id="PF08241"/>
    </source>
</evidence>
<sequence length="164" mass="18862">MNYLEDAESWCEESESPKVQLCCGKEKIDGYIGVDLVRKNGVDIIRDLNKEWPFESESVGLFLAKNALEYLNDPLHSMKEIHRCLKPDGYALIQVPSSNGKAAFENPLHKSYWNINSFSYYTNNNLAEYIDSTAKFNLLDAKEYYSSEQCEKAQRLYVGVVLRK</sequence>
<proteinExistence type="predicted"/>
<dbReference type="InterPro" id="IPR013216">
    <property type="entry name" value="Methyltransf_11"/>
</dbReference>
<evidence type="ECO:0000313" key="2">
    <source>
        <dbReference type="EMBL" id="ADD96420.1"/>
    </source>
</evidence>
<reference evidence="2" key="1">
    <citation type="journal article" date="2010" name="ISME J.">
        <title>Metagenome of the Mediterranean deep chlorophyll maximum studied by direct and fosmid library 454 pyrosequencing.</title>
        <authorList>
            <person name="Ghai R."/>
            <person name="Martin-Cuadrado A.B."/>
            <person name="Molto A.G."/>
            <person name="Heredia I.G."/>
            <person name="Cabrera R."/>
            <person name="Martin J."/>
            <person name="Verdu M."/>
            <person name="Deschamps P."/>
            <person name="Moreira D."/>
            <person name="Lopez-Garcia P."/>
            <person name="Mira A."/>
            <person name="Rodriguez-Valera F."/>
        </authorList>
    </citation>
    <scope>NUCLEOTIDE SEQUENCE</scope>
</reference>
<accession>D6PL19</accession>
<keyword evidence="2" id="KW-0489">Methyltransferase</keyword>
<dbReference type="SUPFAM" id="SSF53335">
    <property type="entry name" value="S-adenosyl-L-methionine-dependent methyltransferases"/>
    <property type="match status" value="1"/>
</dbReference>
<dbReference type="AlphaFoldDB" id="D6PL19"/>
<dbReference type="GO" id="GO:0008757">
    <property type="term" value="F:S-adenosylmethionine-dependent methyltransferase activity"/>
    <property type="evidence" value="ECO:0007669"/>
    <property type="project" value="InterPro"/>
</dbReference>
<feature type="domain" description="Methyltransferase type 11" evidence="1">
    <location>
        <begin position="48"/>
        <end position="93"/>
    </location>
</feature>
<dbReference type="GO" id="GO:0032259">
    <property type="term" value="P:methylation"/>
    <property type="evidence" value="ECO:0007669"/>
    <property type="project" value="UniProtKB-KW"/>
</dbReference>
<keyword evidence="2" id="KW-0808">Transferase</keyword>
<protein>
    <submittedName>
        <fullName evidence="2">Methyltransferase type 11</fullName>
    </submittedName>
</protein>